<dbReference type="GO" id="GO:0005886">
    <property type="term" value="C:plasma membrane"/>
    <property type="evidence" value="ECO:0007669"/>
    <property type="project" value="UniProtKB-SubCell"/>
</dbReference>
<dbReference type="AlphaFoldDB" id="A0A191ZTQ4"/>
<reference evidence="9" key="1">
    <citation type="submission" date="2016-06" db="EMBL/GenBank/DDBJ databases">
        <authorList>
            <person name="Xu Y."/>
            <person name="Nagy A."/>
            <person name="Yan X."/>
            <person name="Kim S.W."/>
            <person name="Haley B."/>
            <person name="Liu N.T."/>
            <person name="Nou X."/>
        </authorList>
    </citation>
    <scope>NUCLEOTIDE SEQUENCE [LARGE SCALE GENOMIC DNA]</scope>
    <source>
        <strain evidence="9">ATCC 49129</strain>
    </source>
</reference>
<sequence>MALVRWGAALQRRWQAIDPAERAGFFTGIRAYAPSLPPVFTWGVVTGVAMSKSVLTIPQAIGMSIFVYAGSSQLAVLPLLAAGLPIWTVLLTAFIVNVRFIIFSAGLAQHFGHLPFVRRVVLGVFNGDLPFVLFTQKYPSAAPEAGKEGYYWGMVLLSFVAWQVSSILGIVAASLFPDAWGLALAGTLALIPVMVSTIRSRATLMAVAVAAVLALLAFKLPYRLSLVIAVTGAMAAGLAADEAAARLQWQRRRTAQAAPKEDEA</sequence>
<evidence type="ECO:0000256" key="5">
    <source>
        <dbReference type="ARBA" id="ARBA00022692"/>
    </source>
</evidence>
<keyword evidence="7" id="KW-0472">Membrane</keyword>
<keyword evidence="6" id="KW-1133">Transmembrane helix</keyword>
<dbReference type="EMBL" id="CP016022">
    <property type="protein sequence ID" value="ANJ71462.1"/>
    <property type="molecule type" value="Genomic_DNA"/>
</dbReference>
<keyword evidence="3" id="KW-0813">Transport</keyword>
<keyword evidence="5" id="KW-0812">Transmembrane</keyword>
<organism evidence="8 9">
    <name type="scientific">Ralstonia insidiosa</name>
    <dbReference type="NCBI Taxonomy" id="190721"/>
    <lineage>
        <taxon>Bacteria</taxon>
        <taxon>Pseudomonadati</taxon>
        <taxon>Pseudomonadota</taxon>
        <taxon>Betaproteobacteria</taxon>
        <taxon>Burkholderiales</taxon>
        <taxon>Burkholderiaceae</taxon>
        <taxon>Ralstonia</taxon>
    </lineage>
</organism>
<evidence type="ECO:0000313" key="8">
    <source>
        <dbReference type="EMBL" id="ANJ71462.1"/>
    </source>
</evidence>
<evidence type="ECO:0000256" key="3">
    <source>
        <dbReference type="ARBA" id="ARBA00022448"/>
    </source>
</evidence>
<dbReference type="InterPro" id="IPR011606">
    <property type="entry name" value="Brnchd-chn_aa_trnsp_permease"/>
</dbReference>
<dbReference type="PANTHER" id="PTHR34979:SF1">
    <property type="entry name" value="INNER MEMBRANE PROTEIN YGAZ"/>
    <property type="match status" value="1"/>
</dbReference>
<protein>
    <submittedName>
        <fullName evidence="8">Branched-chain amino acid permease</fullName>
    </submittedName>
</protein>
<evidence type="ECO:0000256" key="1">
    <source>
        <dbReference type="ARBA" id="ARBA00004651"/>
    </source>
</evidence>
<dbReference type="GeneID" id="61524925"/>
<comment type="subcellular location">
    <subcellularLocation>
        <location evidence="1">Cell membrane</location>
        <topology evidence="1">Multi-pass membrane protein</topology>
    </subcellularLocation>
</comment>
<dbReference type="Pfam" id="PF03591">
    <property type="entry name" value="AzlC"/>
    <property type="match status" value="1"/>
</dbReference>
<evidence type="ECO:0000256" key="2">
    <source>
        <dbReference type="ARBA" id="ARBA00010735"/>
    </source>
</evidence>
<evidence type="ECO:0000256" key="4">
    <source>
        <dbReference type="ARBA" id="ARBA00022475"/>
    </source>
</evidence>
<gene>
    <name evidence="8" type="ORF">A9Y76_02740</name>
</gene>
<evidence type="ECO:0000256" key="7">
    <source>
        <dbReference type="ARBA" id="ARBA00023136"/>
    </source>
</evidence>
<dbReference type="PANTHER" id="PTHR34979">
    <property type="entry name" value="INNER MEMBRANE PROTEIN YGAZ"/>
    <property type="match status" value="1"/>
</dbReference>
<accession>A0A191ZTQ4</accession>
<evidence type="ECO:0000256" key="6">
    <source>
        <dbReference type="ARBA" id="ARBA00022989"/>
    </source>
</evidence>
<evidence type="ECO:0000313" key="9">
    <source>
        <dbReference type="Proteomes" id="UP000078572"/>
    </source>
</evidence>
<dbReference type="RefSeq" id="WP_064801798.1">
    <property type="nucleotide sequence ID" value="NZ_CP016022.1"/>
</dbReference>
<keyword evidence="9" id="KW-1185">Reference proteome</keyword>
<dbReference type="STRING" id="190721.ACS15_0605"/>
<name>A0A191ZTQ4_9RALS</name>
<dbReference type="GO" id="GO:1903785">
    <property type="term" value="P:L-valine transmembrane transport"/>
    <property type="evidence" value="ECO:0007669"/>
    <property type="project" value="TreeGrafter"/>
</dbReference>
<dbReference type="OrthoDB" id="9179311at2"/>
<comment type="similarity">
    <text evidence="2">Belongs to the AzlC family.</text>
</comment>
<dbReference type="Proteomes" id="UP000078572">
    <property type="component" value="Chromosome 1"/>
</dbReference>
<keyword evidence="4" id="KW-1003">Cell membrane</keyword>
<proteinExistence type="inferred from homology"/>